<dbReference type="SMART" id="SM00365">
    <property type="entry name" value="LRR_SD22"/>
    <property type="match status" value="3"/>
</dbReference>
<evidence type="ECO:0000256" key="6">
    <source>
        <dbReference type="ARBA" id="ARBA00022729"/>
    </source>
</evidence>
<dbReference type="GO" id="GO:0005524">
    <property type="term" value="F:ATP binding"/>
    <property type="evidence" value="ECO:0007669"/>
    <property type="project" value="UniProtKB-KW"/>
</dbReference>
<comment type="subcellular location">
    <subcellularLocation>
        <location evidence="1">Cell membrane</location>
        <topology evidence="1">Single-pass type I membrane protein</topology>
    </subcellularLocation>
</comment>
<reference evidence="17 18" key="1">
    <citation type="journal article" date="2019" name="Sci. Rep.">
        <title>A high-quality genome of Eragrostis curvula grass provides insights into Poaceae evolution and supports new strategies to enhance forage quality.</title>
        <authorList>
            <person name="Carballo J."/>
            <person name="Santos B.A.C.M."/>
            <person name="Zappacosta D."/>
            <person name="Garbus I."/>
            <person name="Selva J.P."/>
            <person name="Gallo C.A."/>
            <person name="Diaz A."/>
            <person name="Albertini E."/>
            <person name="Caccamo M."/>
            <person name="Echenique V."/>
        </authorList>
    </citation>
    <scope>NUCLEOTIDE SEQUENCE [LARGE SCALE GENOMIC DNA]</scope>
    <source>
        <strain evidence="18">cv. Victoria</strain>
        <tissue evidence="17">Leaf</tissue>
    </source>
</reference>
<feature type="transmembrane region" description="Helical" evidence="14">
    <location>
        <begin position="684"/>
        <end position="705"/>
    </location>
</feature>
<dbReference type="FunFam" id="3.80.10.10:FF:000403">
    <property type="entry name" value="Receptor-like protein 2"/>
    <property type="match status" value="1"/>
</dbReference>
<evidence type="ECO:0000256" key="11">
    <source>
        <dbReference type="ARBA" id="ARBA00023136"/>
    </source>
</evidence>
<keyword evidence="18" id="KW-1185">Reference proteome</keyword>
<evidence type="ECO:0000313" key="17">
    <source>
        <dbReference type="EMBL" id="TVU33399.1"/>
    </source>
</evidence>
<dbReference type="InterPro" id="IPR051716">
    <property type="entry name" value="Plant_RL_S/T_kinase"/>
</dbReference>
<dbReference type="PANTHER" id="PTHR48053:SF155">
    <property type="entry name" value="LOW QUALITY PROTEIN: RECEPTOR-LIKE PROTEIN 2"/>
    <property type="match status" value="1"/>
</dbReference>
<feature type="non-terminal residue" evidence="17">
    <location>
        <position position="1"/>
    </location>
</feature>
<dbReference type="GO" id="GO:0005886">
    <property type="term" value="C:plasma membrane"/>
    <property type="evidence" value="ECO:0007669"/>
    <property type="project" value="UniProtKB-SubCell"/>
</dbReference>
<evidence type="ECO:0000256" key="3">
    <source>
        <dbReference type="ARBA" id="ARBA00022475"/>
    </source>
</evidence>
<keyword evidence="11 14" id="KW-0472">Membrane</keyword>
<evidence type="ECO:0000313" key="18">
    <source>
        <dbReference type="Proteomes" id="UP000324897"/>
    </source>
</evidence>
<protein>
    <recommendedName>
        <fullName evidence="16">Leucine-rich repeat-containing N-terminal plant-type domain-containing protein</fullName>
    </recommendedName>
</protein>
<evidence type="ECO:0000256" key="14">
    <source>
        <dbReference type="SAM" id="Phobius"/>
    </source>
</evidence>
<dbReference type="Gene3D" id="3.80.10.10">
    <property type="entry name" value="Ribonuclease Inhibitor"/>
    <property type="match status" value="4"/>
</dbReference>
<dbReference type="Pfam" id="PF08263">
    <property type="entry name" value="LRRNT_2"/>
    <property type="match status" value="1"/>
</dbReference>
<feature type="signal peptide" evidence="15">
    <location>
        <begin position="1"/>
        <end position="24"/>
    </location>
</feature>
<dbReference type="PRINTS" id="PR00019">
    <property type="entry name" value="LEURICHRPT"/>
</dbReference>
<dbReference type="SUPFAM" id="SSF52058">
    <property type="entry name" value="L domain-like"/>
    <property type="match status" value="2"/>
</dbReference>
<accession>A0A5J9VB92</accession>
<keyword evidence="10 14" id="KW-1133">Transmembrane helix</keyword>
<keyword evidence="12" id="KW-0675">Receptor</keyword>
<dbReference type="GO" id="GO:0051606">
    <property type="term" value="P:detection of stimulus"/>
    <property type="evidence" value="ECO:0007669"/>
    <property type="project" value="UniProtKB-ARBA"/>
</dbReference>
<evidence type="ECO:0000256" key="7">
    <source>
        <dbReference type="ARBA" id="ARBA00022737"/>
    </source>
</evidence>
<dbReference type="FunFam" id="3.80.10.10:FF:000213">
    <property type="entry name" value="Tyrosine-sulfated glycopeptide receptor 1"/>
    <property type="match status" value="1"/>
</dbReference>
<evidence type="ECO:0000256" key="13">
    <source>
        <dbReference type="ARBA" id="ARBA00023180"/>
    </source>
</evidence>
<dbReference type="PANTHER" id="PTHR48053">
    <property type="entry name" value="LEUCINE RICH REPEAT FAMILY PROTEIN, EXPRESSED"/>
    <property type="match status" value="1"/>
</dbReference>
<dbReference type="InterPro" id="IPR032675">
    <property type="entry name" value="LRR_dom_sf"/>
</dbReference>
<dbReference type="OrthoDB" id="1740823at2759"/>
<dbReference type="Pfam" id="PF00560">
    <property type="entry name" value="LRR_1"/>
    <property type="match status" value="6"/>
</dbReference>
<dbReference type="EMBL" id="RWGY01000011">
    <property type="protein sequence ID" value="TVU33399.1"/>
    <property type="molecule type" value="Genomic_DNA"/>
</dbReference>
<keyword evidence="13" id="KW-0325">Glycoprotein</keyword>
<evidence type="ECO:0000256" key="9">
    <source>
        <dbReference type="ARBA" id="ARBA00022840"/>
    </source>
</evidence>
<dbReference type="Pfam" id="PF13855">
    <property type="entry name" value="LRR_8"/>
    <property type="match status" value="2"/>
</dbReference>
<evidence type="ECO:0000256" key="12">
    <source>
        <dbReference type="ARBA" id="ARBA00023170"/>
    </source>
</evidence>
<evidence type="ECO:0000256" key="1">
    <source>
        <dbReference type="ARBA" id="ARBA00004251"/>
    </source>
</evidence>
<evidence type="ECO:0000256" key="10">
    <source>
        <dbReference type="ARBA" id="ARBA00022989"/>
    </source>
</evidence>
<dbReference type="Gramene" id="TVU33399">
    <property type="protein sequence ID" value="TVU33399"/>
    <property type="gene ID" value="EJB05_25214"/>
</dbReference>
<keyword evidence="9" id="KW-0067">ATP-binding</keyword>
<keyword evidence="3" id="KW-1003">Cell membrane</keyword>
<dbReference type="InterPro" id="IPR003591">
    <property type="entry name" value="Leu-rich_rpt_typical-subtyp"/>
</dbReference>
<dbReference type="SMART" id="SM00369">
    <property type="entry name" value="LRR_TYP"/>
    <property type="match status" value="7"/>
</dbReference>
<proteinExistence type="inferred from homology"/>
<sequence>MYLPGTALVSLLLLQLQLLPKAHTGSCVDQEKISLLRFLAGLSRDGGLSELWLNETDCCSWRGITCNEDGSVIEVSLPHKGLEGQISPALGGLTRLSRLNLSHNSLSGGLPFQQLMSSSSMVALDISFNCLNGGLLQQLPSSMSSHELPMQILNISSNLFAGEFPSATWKVMTNLIAMNASNNSFTGRIPIHFCNISPSFAILDISHNQFSGSIPPGFLNCSMLGVLNASHNNLSGTLPDELFSGSSFLEHLSFHNNGLQGILDGSDIFKLVNLVTLDLGGNKFSGQIPNTIGHLKRLEELHLDSNNMYGELPSALGNCTHLTTINLKSNRFSGDLGNINFSALVNLKTLDVYLNNFTGSIPESIYLCSNLTALRLSANHFHGELSPEIQNLKYLSFLSLGNNSFTNITNALQILKSCRNLSVLIIGGNFMGEGIPQDETIVGFENLRFLNINRCSLFGRVPFWLSTLTHLEMLILSNNQLTGPIPPWISSLNNLFYLDVSNNSLTGEIPITFMDMPMLKSVNTADLNPRHIDLSMYRGPSLQYRVLTAFPTFLNISYNNFTGVIPPQIGQLKVLAVLDFSFSNLSGSIPEAFCNLTNLQVLDLSSNHLTGAIPQAMSNLHFLSAFNVSNNDLEGPVPTGGQFDTFDYGSFGGNPKLCGPAFLRRCEPTEVDPASRFSSQSHHFSSTLVIFATAFGVFFGVGVLLDHRVLSRLRLLQL</sequence>
<feature type="domain" description="Leucine-rich repeat-containing N-terminal plant-type" evidence="16">
    <location>
        <begin position="29"/>
        <end position="67"/>
    </location>
</feature>
<keyword evidence="6 15" id="KW-0732">Signal</keyword>
<keyword evidence="5 14" id="KW-0812">Transmembrane</keyword>
<name>A0A5J9VB92_9POAL</name>
<evidence type="ECO:0000256" key="5">
    <source>
        <dbReference type="ARBA" id="ARBA00022692"/>
    </source>
</evidence>
<evidence type="ECO:0000256" key="2">
    <source>
        <dbReference type="ARBA" id="ARBA00009592"/>
    </source>
</evidence>
<dbReference type="Proteomes" id="UP000324897">
    <property type="component" value="Chromosome 1"/>
</dbReference>
<comment type="similarity">
    <text evidence="2">Belongs to the RLP family.</text>
</comment>
<dbReference type="InterPro" id="IPR001611">
    <property type="entry name" value="Leu-rich_rpt"/>
</dbReference>
<dbReference type="FunFam" id="3.80.10.10:FF:000470">
    <property type="entry name" value="LRR receptor-like serine/threonine-protein kinase RPK2"/>
    <property type="match status" value="1"/>
</dbReference>
<evidence type="ECO:0000256" key="4">
    <source>
        <dbReference type="ARBA" id="ARBA00022614"/>
    </source>
</evidence>
<evidence type="ECO:0000256" key="15">
    <source>
        <dbReference type="SAM" id="SignalP"/>
    </source>
</evidence>
<evidence type="ECO:0000259" key="16">
    <source>
        <dbReference type="Pfam" id="PF08263"/>
    </source>
</evidence>
<evidence type="ECO:0000256" key="8">
    <source>
        <dbReference type="ARBA" id="ARBA00022741"/>
    </source>
</evidence>
<feature type="chain" id="PRO_5023931052" description="Leucine-rich repeat-containing N-terminal plant-type domain-containing protein" evidence="15">
    <location>
        <begin position="25"/>
        <end position="718"/>
    </location>
</feature>
<keyword evidence="4" id="KW-0433">Leucine-rich repeat</keyword>
<dbReference type="GO" id="GO:0004674">
    <property type="term" value="F:protein serine/threonine kinase activity"/>
    <property type="evidence" value="ECO:0007669"/>
    <property type="project" value="UniProtKB-EC"/>
</dbReference>
<gene>
    <name evidence="17" type="ORF">EJB05_25214</name>
</gene>
<dbReference type="InterPro" id="IPR013210">
    <property type="entry name" value="LRR_N_plant-typ"/>
</dbReference>
<keyword evidence="8" id="KW-0547">Nucleotide-binding</keyword>
<dbReference type="AlphaFoldDB" id="A0A5J9VB92"/>
<comment type="caution">
    <text evidence="17">The sequence shown here is derived from an EMBL/GenBank/DDBJ whole genome shotgun (WGS) entry which is preliminary data.</text>
</comment>
<keyword evidence="7" id="KW-0677">Repeat</keyword>
<organism evidence="17 18">
    <name type="scientific">Eragrostis curvula</name>
    <name type="common">weeping love grass</name>
    <dbReference type="NCBI Taxonomy" id="38414"/>
    <lineage>
        <taxon>Eukaryota</taxon>
        <taxon>Viridiplantae</taxon>
        <taxon>Streptophyta</taxon>
        <taxon>Embryophyta</taxon>
        <taxon>Tracheophyta</taxon>
        <taxon>Spermatophyta</taxon>
        <taxon>Magnoliopsida</taxon>
        <taxon>Liliopsida</taxon>
        <taxon>Poales</taxon>
        <taxon>Poaceae</taxon>
        <taxon>PACMAD clade</taxon>
        <taxon>Chloridoideae</taxon>
        <taxon>Eragrostideae</taxon>
        <taxon>Eragrostidinae</taxon>
        <taxon>Eragrostis</taxon>
    </lineage>
</organism>